<comment type="subcellular location">
    <subcellularLocation>
        <location evidence="7">Nucleus</location>
        <location evidence="7">Nucleolus</location>
    </subcellularLocation>
</comment>
<dbReference type="PANTHER" id="PTHR12814">
    <property type="entry name" value="RNA-BINDING PROTEIN NOB1"/>
    <property type="match status" value="1"/>
</dbReference>
<dbReference type="Gene3D" id="6.20.210.10">
    <property type="entry name" value="Nin one binding (NOB1), Zn-ribbon-like"/>
    <property type="match status" value="1"/>
</dbReference>
<evidence type="ECO:0000259" key="10">
    <source>
        <dbReference type="Pfam" id="PF08772"/>
    </source>
</evidence>
<sequence>MVTDSGAAAPSQKRIHSLIVDTGPLIKNEPALSTLIAQAEEVYTIPSVLSEIKDEATRSRVNTTLLPFLKLRSPRPASIKFITDFSRRTGDLEVLSKPDIHLLALSYELEIERNGGDWRIRKEPTQRGLNGKPAAKEEPAGEKETRGDEVEDKLQNLTIEEDGVQEYVEDKTHEPAPEDAPQEQNSYEEVTEEGTQEELAGENAQGHDTAQTGAGDAPQEVPVDDEDDDSDGWITPSNLKKHQAKDSQVSGSSEAIKETLQAALLTSDFAMQNVALRINLNLVSPSNLSRIKQLKTWVLRCYGCFNVTRQMDRQFCPKCGQATLTRTSSSTDSNGNMRLHLKKNFQYNKRGNVYSVPKPIHGTASGKMNNVQGGGKNHWGKDLILAEDQKEYQKKAEQDRRQRQRDLMDDDYLPNLVTGERSGGHGRIRVGAGRNVNGKKRR</sequence>
<dbReference type="GO" id="GO:0046872">
    <property type="term" value="F:metal ion binding"/>
    <property type="evidence" value="ECO:0007669"/>
    <property type="project" value="UniProtKB-UniRule"/>
</dbReference>
<feature type="region of interest" description="Disordered" evidence="9">
    <location>
        <begin position="390"/>
        <end position="442"/>
    </location>
</feature>
<feature type="compositionally biased region" description="Basic and acidic residues" evidence="9">
    <location>
        <begin position="390"/>
        <end position="407"/>
    </location>
</feature>
<dbReference type="InterPro" id="IPR039907">
    <property type="entry name" value="NOB1"/>
</dbReference>
<name>A0A423VNE6_CYTCH</name>
<keyword evidence="5 7" id="KW-0862">Zinc</keyword>
<gene>
    <name evidence="12" type="ORF">VSDG_06697</name>
</gene>
<evidence type="ECO:0000259" key="11">
    <source>
        <dbReference type="Pfam" id="PF17146"/>
    </source>
</evidence>
<keyword evidence="13" id="KW-1185">Reference proteome</keyword>
<accession>A0A423VNE6</accession>
<evidence type="ECO:0000313" key="13">
    <source>
        <dbReference type="Proteomes" id="UP000284375"/>
    </source>
</evidence>
<evidence type="ECO:0000256" key="6">
    <source>
        <dbReference type="ARBA" id="ARBA00023242"/>
    </source>
</evidence>
<comment type="caution">
    <text evidence="12">The sequence shown here is derived from an EMBL/GenBank/DDBJ whole genome shotgun (WGS) entry which is preliminary data.</text>
</comment>
<dbReference type="InterPro" id="IPR036283">
    <property type="entry name" value="NOB1_Zf-like_sf"/>
</dbReference>
<comment type="function">
    <text evidence="7">Required for the synthesis of 40S ribosome subunits. Has a role in processing 20S pre-rRNA into the mature 18S rRNA, where it is required for cleavage at the 3' end of the mature 18S rRNA (D-site). Accompanies the 20S pre-rRNA from the nucleus to the cytoplasm.</text>
</comment>
<dbReference type="GO" id="GO:0005737">
    <property type="term" value="C:cytoplasm"/>
    <property type="evidence" value="ECO:0007669"/>
    <property type="project" value="UniProtKB-ARBA"/>
</dbReference>
<feature type="domain" description="Ribonuclease PIN" evidence="11">
    <location>
        <begin position="18"/>
        <end position="109"/>
    </location>
</feature>
<dbReference type="Gene3D" id="3.40.50.1010">
    <property type="entry name" value="5'-nuclease"/>
    <property type="match status" value="1"/>
</dbReference>
<dbReference type="PANTHER" id="PTHR12814:SF2">
    <property type="entry name" value="RNA-BINDING PROTEIN NOB1"/>
    <property type="match status" value="1"/>
</dbReference>
<dbReference type="FunFam" id="3.40.50.1010:FF:000020">
    <property type="entry name" value="20S-pre-rRNA D-site endonuclease NOB1"/>
    <property type="match status" value="1"/>
</dbReference>
<dbReference type="Pfam" id="PF08772">
    <property type="entry name" value="Zn_ribbon_NOB1"/>
    <property type="match status" value="1"/>
</dbReference>
<keyword evidence="6 7" id="KW-0539">Nucleus</keyword>
<dbReference type="PIRSF" id="PIRSF037125">
    <property type="entry name" value="D-site_20S_pre-rRNA_nuclease"/>
    <property type="match status" value="1"/>
</dbReference>
<dbReference type="GO" id="GO:0005730">
    <property type="term" value="C:nucleolus"/>
    <property type="evidence" value="ECO:0007669"/>
    <property type="project" value="UniProtKB-SubCell"/>
</dbReference>
<dbReference type="GO" id="GO:0030688">
    <property type="term" value="C:preribosome, small subunit precursor"/>
    <property type="evidence" value="ECO:0007669"/>
    <property type="project" value="TreeGrafter"/>
</dbReference>
<evidence type="ECO:0000256" key="2">
    <source>
        <dbReference type="ARBA" id="ARBA00022722"/>
    </source>
</evidence>
<organism evidence="12 13">
    <name type="scientific">Cytospora chrysosperma</name>
    <name type="common">Cytospora canker fungus</name>
    <name type="synonym">Sphaeria chrysosperma</name>
    <dbReference type="NCBI Taxonomy" id="252740"/>
    <lineage>
        <taxon>Eukaryota</taxon>
        <taxon>Fungi</taxon>
        <taxon>Dikarya</taxon>
        <taxon>Ascomycota</taxon>
        <taxon>Pezizomycotina</taxon>
        <taxon>Sordariomycetes</taxon>
        <taxon>Sordariomycetidae</taxon>
        <taxon>Diaporthales</taxon>
        <taxon>Cytosporaceae</taxon>
        <taxon>Cytospora</taxon>
    </lineage>
</organism>
<dbReference type="SUPFAM" id="SSF144206">
    <property type="entry name" value="NOB1 zinc finger-like"/>
    <property type="match status" value="1"/>
</dbReference>
<keyword evidence="2" id="KW-0540">Nuclease</keyword>
<evidence type="ECO:0000256" key="8">
    <source>
        <dbReference type="PIRSR" id="PIRSR037125-1"/>
    </source>
</evidence>
<evidence type="ECO:0000256" key="5">
    <source>
        <dbReference type="ARBA" id="ARBA00022833"/>
    </source>
</evidence>
<dbReference type="GO" id="GO:0030490">
    <property type="term" value="P:maturation of SSU-rRNA"/>
    <property type="evidence" value="ECO:0007669"/>
    <property type="project" value="TreeGrafter"/>
</dbReference>
<evidence type="ECO:0000256" key="4">
    <source>
        <dbReference type="ARBA" id="ARBA00022801"/>
    </source>
</evidence>
<dbReference type="InterPro" id="IPR017117">
    <property type="entry name" value="Nob1_euk"/>
</dbReference>
<dbReference type="InterPro" id="IPR033411">
    <property type="entry name" value="Ribonuclease_PIN"/>
</dbReference>
<keyword evidence="3 7" id="KW-0479">Metal-binding</keyword>
<feature type="binding site" evidence="8">
    <location>
        <position position="301"/>
    </location>
    <ligand>
        <name>Zn(2+)</name>
        <dbReference type="ChEBI" id="CHEBI:29105"/>
    </ligand>
</feature>
<feature type="region of interest" description="Disordered" evidence="9">
    <location>
        <begin position="120"/>
        <end position="250"/>
    </location>
</feature>
<feature type="domain" description="Nin one binding (NOB1) Zn-ribbon-like" evidence="10">
    <location>
        <begin position="291"/>
        <end position="362"/>
    </location>
</feature>
<keyword evidence="4" id="KW-0378">Hydrolase</keyword>
<evidence type="ECO:0000256" key="9">
    <source>
        <dbReference type="SAM" id="MobiDB-lite"/>
    </source>
</evidence>
<dbReference type="GO" id="GO:0016787">
    <property type="term" value="F:hydrolase activity"/>
    <property type="evidence" value="ECO:0007669"/>
    <property type="project" value="UniProtKB-KW"/>
</dbReference>
<feature type="binding site" evidence="8">
    <location>
        <position position="304"/>
    </location>
    <ligand>
        <name>Zn(2+)</name>
        <dbReference type="ChEBI" id="CHEBI:29105"/>
    </ligand>
</feature>
<feature type="binding site" evidence="8">
    <location>
        <position position="319"/>
    </location>
    <ligand>
        <name>Zn(2+)</name>
        <dbReference type="ChEBI" id="CHEBI:29105"/>
    </ligand>
</feature>
<evidence type="ECO:0000256" key="3">
    <source>
        <dbReference type="ARBA" id="ARBA00022723"/>
    </source>
</evidence>
<feature type="compositionally biased region" description="Acidic residues" evidence="9">
    <location>
        <begin position="189"/>
        <end position="200"/>
    </location>
</feature>
<dbReference type="GO" id="GO:0004521">
    <property type="term" value="F:RNA endonuclease activity"/>
    <property type="evidence" value="ECO:0007669"/>
    <property type="project" value="UniProtKB-UniRule"/>
</dbReference>
<dbReference type="AlphaFoldDB" id="A0A423VNE6"/>
<protein>
    <recommendedName>
        <fullName evidence="7">20S-pre-rRNA D-site endonuclease NOB1</fullName>
    </recommendedName>
</protein>
<dbReference type="Pfam" id="PF17146">
    <property type="entry name" value="PIN_6"/>
    <property type="match status" value="1"/>
</dbReference>
<dbReference type="Proteomes" id="UP000284375">
    <property type="component" value="Unassembled WGS sequence"/>
</dbReference>
<dbReference type="OrthoDB" id="446759at2759"/>
<feature type="compositionally biased region" description="Basic and acidic residues" evidence="9">
    <location>
        <begin position="134"/>
        <end position="154"/>
    </location>
</feature>
<feature type="binding site" evidence="8">
    <location>
        <position position="316"/>
    </location>
    <ligand>
        <name>Zn(2+)</name>
        <dbReference type="ChEBI" id="CHEBI:29105"/>
    </ligand>
</feature>
<evidence type="ECO:0000256" key="7">
    <source>
        <dbReference type="PIRNR" id="PIRNR037125"/>
    </source>
</evidence>
<dbReference type="CDD" id="cd09876">
    <property type="entry name" value="PIN_Nob1-like"/>
    <property type="match status" value="1"/>
</dbReference>
<dbReference type="InterPro" id="IPR014881">
    <property type="entry name" value="NOB1_Zn-bd"/>
</dbReference>
<evidence type="ECO:0000256" key="1">
    <source>
        <dbReference type="ARBA" id="ARBA00005858"/>
    </source>
</evidence>
<dbReference type="EMBL" id="LJZO01000037">
    <property type="protein sequence ID" value="ROV92539.1"/>
    <property type="molecule type" value="Genomic_DNA"/>
</dbReference>
<proteinExistence type="inferred from homology"/>
<reference evidence="12 13" key="1">
    <citation type="submission" date="2015-09" db="EMBL/GenBank/DDBJ databases">
        <title>Host preference determinants of Valsa canker pathogens revealed by comparative genomics.</title>
        <authorList>
            <person name="Yin Z."/>
            <person name="Huang L."/>
        </authorList>
    </citation>
    <scope>NUCLEOTIDE SEQUENCE [LARGE SCALE GENOMIC DNA]</scope>
    <source>
        <strain evidence="12 13">YSFL</strain>
    </source>
</reference>
<dbReference type="STRING" id="252740.A0A423VNE6"/>
<evidence type="ECO:0000313" key="12">
    <source>
        <dbReference type="EMBL" id="ROV92539.1"/>
    </source>
</evidence>
<feature type="compositionally biased region" description="Acidic residues" evidence="9">
    <location>
        <begin position="222"/>
        <end position="231"/>
    </location>
</feature>
<comment type="similarity">
    <text evidence="1 7">Belongs to the NOB1 family.</text>
</comment>